<comment type="similarity">
    <text evidence="7">Belongs to the major facilitator superfamily. Sugar transporter (TC 2.A.1.1) family. Trehalose transporter subfamily.</text>
</comment>
<evidence type="ECO:0000256" key="1">
    <source>
        <dbReference type="ARBA" id="ARBA00004651"/>
    </source>
</evidence>
<keyword evidence="2" id="KW-1003">Cell membrane</keyword>
<dbReference type="STRING" id="6832.A0A553NXE8"/>
<dbReference type="PANTHER" id="PTHR48021:SF1">
    <property type="entry name" value="GH07001P-RELATED"/>
    <property type="match status" value="1"/>
</dbReference>
<evidence type="ECO:0000256" key="9">
    <source>
        <dbReference type="SAM" id="Phobius"/>
    </source>
</evidence>
<dbReference type="PROSITE" id="PS00216">
    <property type="entry name" value="SUGAR_TRANSPORT_1"/>
    <property type="match status" value="1"/>
</dbReference>
<gene>
    <name evidence="11" type="ORF">TCAL_05191</name>
</gene>
<keyword evidence="5 9" id="KW-0472">Membrane</keyword>
<feature type="transmembrane region" description="Helical" evidence="9">
    <location>
        <begin position="174"/>
        <end position="198"/>
    </location>
</feature>
<evidence type="ECO:0000256" key="2">
    <source>
        <dbReference type="ARBA" id="ARBA00022475"/>
    </source>
</evidence>
<dbReference type="CDD" id="cd17358">
    <property type="entry name" value="MFS_GLUT6_8_Class3_like"/>
    <property type="match status" value="1"/>
</dbReference>
<feature type="transmembrane region" description="Helical" evidence="9">
    <location>
        <begin position="62"/>
        <end position="82"/>
    </location>
</feature>
<keyword evidence="6" id="KW-0325">Glycoprotein</keyword>
<dbReference type="InterPro" id="IPR036259">
    <property type="entry name" value="MFS_trans_sf"/>
</dbReference>
<dbReference type="NCBIfam" id="TIGR00879">
    <property type="entry name" value="SP"/>
    <property type="match status" value="1"/>
</dbReference>
<dbReference type="EMBL" id="VCGU01000009">
    <property type="protein sequence ID" value="TRY70087.1"/>
    <property type="molecule type" value="Genomic_DNA"/>
</dbReference>
<feature type="transmembrane region" description="Helical" evidence="9">
    <location>
        <begin position="12"/>
        <end position="30"/>
    </location>
</feature>
<protein>
    <recommendedName>
        <fullName evidence="10">Major facilitator superfamily (MFS) profile domain-containing protein</fullName>
    </recommendedName>
</protein>
<feature type="transmembrane region" description="Helical" evidence="9">
    <location>
        <begin position="453"/>
        <end position="472"/>
    </location>
</feature>
<keyword evidence="3 9" id="KW-0812">Transmembrane</keyword>
<feature type="transmembrane region" description="Helical" evidence="9">
    <location>
        <begin position="327"/>
        <end position="349"/>
    </location>
</feature>
<evidence type="ECO:0000256" key="6">
    <source>
        <dbReference type="ARBA" id="ARBA00023180"/>
    </source>
</evidence>
<feature type="transmembrane region" description="Helical" evidence="9">
    <location>
        <begin position="384"/>
        <end position="408"/>
    </location>
</feature>
<evidence type="ECO:0000259" key="10">
    <source>
        <dbReference type="PROSITE" id="PS50850"/>
    </source>
</evidence>
<dbReference type="PRINTS" id="PR00171">
    <property type="entry name" value="SUGRTRNSPORT"/>
</dbReference>
<keyword evidence="12" id="KW-1185">Reference proteome</keyword>
<feature type="transmembrane region" description="Helical" evidence="9">
    <location>
        <begin position="114"/>
        <end position="136"/>
    </location>
</feature>
<organism evidence="11 12">
    <name type="scientific">Tigriopus californicus</name>
    <name type="common">Marine copepod</name>
    <dbReference type="NCBI Taxonomy" id="6832"/>
    <lineage>
        <taxon>Eukaryota</taxon>
        <taxon>Metazoa</taxon>
        <taxon>Ecdysozoa</taxon>
        <taxon>Arthropoda</taxon>
        <taxon>Crustacea</taxon>
        <taxon>Multicrustacea</taxon>
        <taxon>Hexanauplia</taxon>
        <taxon>Copepoda</taxon>
        <taxon>Harpacticoida</taxon>
        <taxon>Harpacticidae</taxon>
        <taxon>Tigriopus</taxon>
    </lineage>
</organism>
<dbReference type="Gene3D" id="1.20.1250.20">
    <property type="entry name" value="MFS general substrate transporter like domains"/>
    <property type="match status" value="1"/>
</dbReference>
<dbReference type="InterPro" id="IPR003663">
    <property type="entry name" value="Sugar/inositol_transpt"/>
</dbReference>
<dbReference type="GO" id="GO:0005886">
    <property type="term" value="C:plasma membrane"/>
    <property type="evidence" value="ECO:0007669"/>
    <property type="project" value="UniProtKB-SubCell"/>
</dbReference>
<evidence type="ECO:0000256" key="7">
    <source>
        <dbReference type="ARBA" id="ARBA00024348"/>
    </source>
</evidence>
<sequence>MQGEGKKLTQIVAALSATFGALSLGLALSWSSPALPHIVDCFPEAHEDAYCDFNLSTQAGSWIGALLTIGALVSSFVTGFLMSKIGRKWTMIGMAIPSVIGWALLTMTQPLEWGYAWIFYVGRILTGFGGGAFSLASPIYISEIAEPSIRGALGSLMQLQVTFGVFWNNGLGALIAWPILTGVCIIFPIIMAVLMFFMPESPYFLLLKGKNTQAAKALQWLRGKDYDIDTELEEIKQSQREQENIGSVSPWEILTTGVYLKPTMIMLGLMFFQQFSGINGVLFNLTDIFIKANSGIEAELGATIVALVQFLATGIAVLIVERFGRKTLLIVSDALMCISIIALGIFFYFDENKSCDISSEDVTSQPIDCDPNGFDPDMVTSLGWLPLVSLIVYVFAFSIGYGPIPWMMNGEIFSLEAKGFGSSLATAFNWLCAFLVSKFTVDIQAGIQPSGSYFMYGAICAIGTVFVIFLVPETKGKSADEMKEYYMGNKKARKSIDSKINDSL</sequence>
<reference evidence="11 12" key="1">
    <citation type="journal article" date="2018" name="Nat. Ecol. Evol.">
        <title>Genomic signatures of mitonuclear coevolution across populations of Tigriopus californicus.</title>
        <authorList>
            <person name="Barreto F.S."/>
            <person name="Watson E.T."/>
            <person name="Lima T.G."/>
            <person name="Willett C.S."/>
            <person name="Edmands S."/>
            <person name="Li W."/>
            <person name="Burton R.S."/>
        </authorList>
    </citation>
    <scope>NUCLEOTIDE SEQUENCE [LARGE SCALE GENOMIC DNA]</scope>
    <source>
        <strain evidence="11 12">San Diego</strain>
    </source>
</reference>
<name>A0A553NXE8_TIGCA</name>
<feature type="transmembrane region" description="Helical" evidence="9">
    <location>
        <begin position="264"/>
        <end position="285"/>
    </location>
</feature>
<dbReference type="InterPro" id="IPR005829">
    <property type="entry name" value="Sugar_transporter_CS"/>
</dbReference>
<feature type="domain" description="Major facilitator superfamily (MFS) profile" evidence="10">
    <location>
        <begin position="9"/>
        <end position="475"/>
    </location>
</feature>
<dbReference type="SUPFAM" id="SSF103473">
    <property type="entry name" value="MFS general substrate transporter"/>
    <property type="match status" value="1"/>
</dbReference>
<feature type="transmembrane region" description="Helical" evidence="9">
    <location>
        <begin position="300"/>
        <end position="320"/>
    </location>
</feature>
<feature type="transmembrane region" description="Helical" evidence="9">
    <location>
        <begin position="89"/>
        <end position="108"/>
    </location>
</feature>
<dbReference type="Pfam" id="PF00083">
    <property type="entry name" value="Sugar_tr"/>
    <property type="match status" value="1"/>
</dbReference>
<evidence type="ECO:0000256" key="3">
    <source>
        <dbReference type="ARBA" id="ARBA00022692"/>
    </source>
</evidence>
<comment type="subcellular location">
    <subcellularLocation>
        <location evidence="1">Cell membrane</location>
        <topology evidence="1">Multi-pass membrane protein</topology>
    </subcellularLocation>
</comment>
<dbReference type="FunFam" id="1.20.1250.20:FF:000055">
    <property type="entry name" value="Facilitated trehalose transporter Tret1-2 homolog"/>
    <property type="match status" value="1"/>
</dbReference>
<evidence type="ECO:0000256" key="5">
    <source>
        <dbReference type="ARBA" id="ARBA00023136"/>
    </source>
</evidence>
<dbReference type="PROSITE" id="PS50850">
    <property type="entry name" value="MFS"/>
    <property type="match status" value="1"/>
</dbReference>
<accession>A0A553NXE8</accession>
<dbReference type="PANTHER" id="PTHR48021">
    <property type="match status" value="1"/>
</dbReference>
<dbReference type="AlphaFoldDB" id="A0A553NXE8"/>
<evidence type="ECO:0000313" key="11">
    <source>
        <dbReference type="EMBL" id="TRY70087.1"/>
    </source>
</evidence>
<dbReference type="InterPro" id="IPR005828">
    <property type="entry name" value="MFS_sugar_transport-like"/>
</dbReference>
<keyword evidence="4 9" id="KW-1133">Transmembrane helix</keyword>
<dbReference type="Proteomes" id="UP000318571">
    <property type="component" value="Chromosome 9"/>
</dbReference>
<dbReference type="PROSITE" id="PS00217">
    <property type="entry name" value="SUGAR_TRANSPORT_2"/>
    <property type="match status" value="1"/>
</dbReference>
<comment type="caution">
    <text evidence="11">The sequence shown here is derived from an EMBL/GenBank/DDBJ whole genome shotgun (WGS) entry which is preliminary data.</text>
</comment>
<dbReference type="InterPro" id="IPR020846">
    <property type="entry name" value="MFS_dom"/>
</dbReference>
<feature type="transmembrane region" description="Helical" evidence="9">
    <location>
        <begin position="420"/>
        <end position="441"/>
    </location>
</feature>
<keyword evidence="8" id="KW-0813">Transport</keyword>
<dbReference type="InterPro" id="IPR050549">
    <property type="entry name" value="MFS_Trehalose_Transporter"/>
</dbReference>
<dbReference type="GO" id="GO:0051119">
    <property type="term" value="F:sugar transmembrane transporter activity"/>
    <property type="evidence" value="ECO:0007669"/>
    <property type="project" value="InterPro"/>
</dbReference>
<dbReference type="OMA" id="WDMERAY"/>
<proteinExistence type="inferred from homology"/>
<dbReference type="InterPro" id="IPR044775">
    <property type="entry name" value="MFS_ERD6/Tret1-like"/>
</dbReference>
<evidence type="ECO:0000313" key="12">
    <source>
        <dbReference type="Proteomes" id="UP000318571"/>
    </source>
</evidence>
<evidence type="ECO:0000256" key="8">
    <source>
        <dbReference type="RuleBase" id="RU003346"/>
    </source>
</evidence>
<evidence type="ECO:0000256" key="4">
    <source>
        <dbReference type="ARBA" id="ARBA00022989"/>
    </source>
</evidence>